<comment type="pathway">
    <text evidence="1">Cofactor biosynthesis; (R)-pantothenate biosynthesis; (R)-pantothenate from (R)-pantoate and beta-alanine: step 1/1.</text>
</comment>
<keyword evidence="7" id="KW-0547">Nucleotide-binding</keyword>
<reference evidence="13" key="1">
    <citation type="journal article" date="2023" name="PhytoFront">
        <title>Draft Genome Resources of Seven Strains of Tilletia horrida, Causal Agent of Kernel Smut of Rice.</title>
        <authorList>
            <person name="Khanal S."/>
            <person name="Antony Babu S."/>
            <person name="Zhou X.G."/>
        </authorList>
    </citation>
    <scope>NUCLEOTIDE SEQUENCE</scope>
    <source>
        <strain evidence="13">TX3</strain>
    </source>
</reference>
<comment type="catalytic activity">
    <reaction evidence="11">
        <text>(R)-pantoate + beta-alanine + ATP = (R)-pantothenate + AMP + diphosphate + H(+)</text>
        <dbReference type="Rhea" id="RHEA:10912"/>
        <dbReference type="ChEBI" id="CHEBI:15378"/>
        <dbReference type="ChEBI" id="CHEBI:15980"/>
        <dbReference type="ChEBI" id="CHEBI:29032"/>
        <dbReference type="ChEBI" id="CHEBI:30616"/>
        <dbReference type="ChEBI" id="CHEBI:33019"/>
        <dbReference type="ChEBI" id="CHEBI:57966"/>
        <dbReference type="ChEBI" id="CHEBI:456215"/>
        <dbReference type="EC" id="6.3.2.1"/>
    </reaction>
</comment>
<dbReference type="AlphaFoldDB" id="A0AAN6GEH4"/>
<proteinExistence type="inferred from homology"/>
<sequence>MSSTAPTLQAAVVAPKAEGSTGPLILRSVADIRAWRNQARKKPRRTSSSRTEVSDAEDSLPTIGFVPTMGALHDGHLSLVQASLEENDHTVVSIFVNPAQFAPHEDLDAYPRTLESDLAKLQALSSSGSTLDGGGGGVQGAARKVDVVFAPTVSELYPNGFTQRVEDQVGAFVEIRGLASEMEGKSRPGFFRGVATVVTKLFHIVQKDIQQAIILRRLLSDLIFAYPPSPAHLKVLRTGRDSTDGLALSSRNAYLTPRARSVAPVLYRALREGERVYGSLVSTASQKSPTDARSVVETTLTTARNVVLQEAQACASQEDQNGAEERIYLDLDYISLNDPHSLADLERELQAGKDVNLSRGAILSGAALIRQGKDGRSTRLIDNILLGFTL</sequence>
<evidence type="ECO:0000256" key="2">
    <source>
        <dbReference type="ARBA" id="ARBA00009256"/>
    </source>
</evidence>
<organism evidence="13 14">
    <name type="scientific">Tilletia horrida</name>
    <dbReference type="NCBI Taxonomy" id="155126"/>
    <lineage>
        <taxon>Eukaryota</taxon>
        <taxon>Fungi</taxon>
        <taxon>Dikarya</taxon>
        <taxon>Basidiomycota</taxon>
        <taxon>Ustilaginomycotina</taxon>
        <taxon>Exobasidiomycetes</taxon>
        <taxon>Tilletiales</taxon>
        <taxon>Tilletiaceae</taxon>
        <taxon>Tilletia</taxon>
    </lineage>
</organism>
<dbReference type="GO" id="GO:0004592">
    <property type="term" value="F:pantoate-beta-alanine ligase activity"/>
    <property type="evidence" value="ECO:0007669"/>
    <property type="project" value="UniProtKB-EC"/>
</dbReference>
<comment type="caution">
    <text evidence="13">The sequence shown here is derived from an EMBL/GenBank/DDBJ whole genome shotgun (WGS) entry which is preliminary data.</text>
</comment>
<dbReference type="Gene3D" id="3.30.1300.10">
    <property type="entry name" value="Pantoate-beta-alanine ligase, C-terminal domain"/>
    <property type="match status" value="1"/>
</dbReference>
<dbReference type="Proteomes" id="UP001176521">
    <property type="component" value="Unassembled WGS sequence"/>
</dbReference>
<dbReference type="EC" id="6.3.2.1" evidence="3"/>
<dbReference type="GO" id="GO:0005524">
    <property type="term" value="F:ATP binding"/>
    <property type="evidence" value="ECO:0007669"/>
    <property type="project" value="UniProtKB-KW"/>
</dbReference>
<evidence type="ECO:0000256" key="3">
    <source>
        <dbReference type="ARBA" id="ARBA00012219"/>
    </source>
</evidence>
<protein>
    <recommendedName>
        <fullName evidence="4">Pantoate--beta-alanine ligase</fullName>
        <ecNumber evidence="3">6.3.2.1</ecNumber>
    </recommendedName>
    <alternativeName>
        <fullName evidence="10">Pantoate-activating enzyme</fullName>
    </alternativeName>
    <alternativeName>
        <fullName evidence="9">Pantothenate synthetase</fullName>
    </alternativeName>
</protein>
<dbReference type="InterPro" id="IPR003721">
    <property type="entry name" value="Pantoate_ligase"/>
</dbReference>
<name>A0AAN6GEH4_9BASI</name>
<dbReference type="Pfam" id="PF02569">
    <property type="entry name" value="Pantoate_ligase"/>
    <property type="match status" value="1"/>
</dbReference>
<keyword evidence="6" id="KW-0566">Pantothenate biosynthesis</keyword>
<evidence type="ECO:0000256" key="6">
    <source>
        <dbReference type="ARBA" id="ARBA00022655"/>
    </source>
</evidence>
<accession>A0AAN6GEH4</accession>
<evidence type="ECO:0000256" key="11">
    <source>
        <dbReference type="ARBA" id="ARBA00048258"/>
    </source>
</evidence>
<dbReference type="Gene3D" id="3.40.50.620">
    <property type="entry name" value="HUPs"/>
    <property type="match status" value="1"/>
</dbReference>
<evidence type="ECO:0000256" key="9">
    <source>
        <dbReference type="ARBA" id="ARBA00029902"/>
    </source>
</evidence>
<keyword evidence="14" id="KW-1185">Reference proteome</keyword>
<evidence type="ECO:0000256" key="10">
    <source>
        <dbReference type="ARBA" id="ARBA00032806"/>
    </source>
</evidence>
<keyword evidence="8" id="KW-0067">ATP-binding</keyword>
<evidence type="ECO:0000313" key="13">
    <source>
        <dbReference type="EMBL" id="KAK0532557.1"/>
    </source>
</evidence>
<evidence type="ECO:0000256" key="5">
    <source>
        <dbReference type="ARBA" id="ARBA00022598"/>
    </source>
</evidence>
<evidence type="ECO:0000256" key="1">
    <source>
        <dbReference type="ARBA" id="ARBA00004990"/>
    </source>
</evidence>
<dbReference type="SUPFAM" id="SSF52374">
    <property type="entry name" value="Nucleotidylyl transferase"/>
    <property type="match status" value="1"/>
</dbReference>
<evidence type="ECO:0000256" key="4">
    <source>
        <dbReference type="ARBA" id="ARBA00015647"/>
    </source>
</evidence>
<evidence type="ECO:0000256" key="8">
    <source>
        <dbReference type="ARBA" id="ARBA00022840"/>
    </source>
</evidence>
<comment type="similarity">
    <text evidence="2">Belongs to the pantothenate synthetase family.</text>
</comment>
<dbReference type="InterPro" id="IPR004821">
    <property type="entry name" value="Cyt_trans-like"/>
</dbReference>
<evidence type="ECO:0000313" key="14">
    <source>
        <dbReference type="Proteomes" id="UP001176521"/>
    </source>
</evidence>
<evidence type="ECO:0000256" key="7">
    <source>
        <dbReference type="ARBA" id="ARBA00022741"/>
    </source>
</evidence>
<feature type="region of interest" description="Disordered" evidence="12">
    <location>
        <begin position="37"/>
        <end position="60"/>
    </location>
</feature>
<dbReference type="PANTHER" id="PTHR21299:SF1">
    <property type="entry name" value="PANTOATE--BETA-ALANINE LIGASE"/>
    <property type="match status" value="1"/>
</dbReference>
<gene>
    <name evidence="13" type="primary">pan6</name>
    <name evidence="13" type="ORF">OC842_003255</name>
</gene>
<dbReference type="InterPro" id="IPR042176">
    <property type="entry name" value="Pantoate_ligase_C"/>
</dbReference>
<dbReference type="NCBIfam" id="TIGR00125">
    <property type="entry name" value="cyt_tran_rel"/>
    <property type="match status" value="1"/>
</dbReference>
<dbReference type="InterPro" id="IPR014729">
    <property type="entry name" value="Rossmann-like_a/b/a_fold"/>
</dbReference>
<evidence type="ECO:0000256" key="12">
    <source>
        <dbReference type="SAM" id="MobiDB-lite"/>
    </source>
</evidence>
<keyword evidence="5 13" id="KW-0436">Ligase</keyword>
<feature type="compositionally biased region" description="Basic residues" evidence="12">
    <location>
        <begin position="38"/>
        <end position="47"/>
    </location>
</feature>
<dbReference type="PANTHER" id="PTHR21299">
    <property type="entry name" value="CYTIDYLATE KINASE/PANTOATE-BETA-ALANINE LIGASE"/>
    <property type="match status" value="1"/>
</dbReference>
<dbReference type="GO" id="GO:0015940">
    <property type="term" value="P:pantothenate biosynthetic process"/>
    <property type="evidence" value="ECO:0007669"/>
    <property type="project" value="UniProtKB-KW"/>
</dbReference>
<dbReference type="HAMAP" id="MF_00158">
    <property type="entry name" value="PanC"/>
    <property type="match status" value="1"/>
</dbReference>
<dbReference type="EMBL" id="JAPDMQ010000157">
    <property type="protein sequence ID" value="KAK0532557.1"/>
    <property type="molecule type" value="Genomic_DNA"/>
</dbReference>